<keyword evidence="3" id="KW-1185">Reference proteome</keyword>
<dbReference type="EMBL" id="BSDC01000001">
    <property type="protein sequence ID" value="GLH65730.1"/>
    <property type="molecule type" value="Genomic_DNA"/>
</dbReference>
<dbReference type="Pfam" id="PF12760">
    <property type="entry name" value="Zn_ribbon_IS1595"/>
    <property type="match status" value="1"/>
</dbReference>
<evidence type="ECO:0000313" key="3">
    <source>
        <dbReference type="Proteomes" id="UP001165044"/>
    </source>
</evidence>
<name>A0ABQ5PUC9_9BACT</name>
<proteinExistence type="predicted"/>
<feature type="domain" description="Transposase zinc-ribbon" evidence="1">
    <location>
        <begin position="17"/>
        <end position="65"/>
    </location>
</feature>
<dbReference type="InterPro" id="IPR024442">
    <property type="entry name" value="Transposase_Zn_ribbon"/>
</dbReference>
<dbReference type="RefSeq" id="WP_420798747.1">
    <property type="nucleotide sequence ID" value="NZ_BSDC01000001.1"/>
</dbReference>
<protein>
    <recommendedName>
        <fullName evidence="1">Transposase zinc-ribbon domain-containing protein</fullName>
    </recommendedName>
</protein>
<reference evidence="2" key="1">
    <citation type="journal article" date="2023" name="Antonie Van Leeuwenhoek">
        <title>Mesoterricola silvestris gen. nov., sp. nov., Mesoterricola sediminis sp. nov., Geothrix oryzae sp. nov., Geothrix edaphica sp. nov., Geothrix rubra sp. nov., and Geothrix limicola sp. nov., six novel members of Acidobacteriota isolated from soils.</title>
        <authorList>
            <person name="Itoh H."/>
            <person name="Sugisawa Y."/>
            <person name="Mise K."/>
            <person name="Xu Z."/>
            <person name="Kuniyasu M."/>
            <person name="Ushijima N."/>
            <person name="Kawano K."/>
            <person name="Kobayashi E."/>
            <person name="Shiratori Y."/>
            <person name="Masuda Y."/>
            <person name="Senoo K."/>
        </authorList>
    </citation>
    <scope>NUCLEOTIDE SEQUENCE</scope>
    <source>
        <strain evidence="2">Red802</strain>
    </source>
</reference>
<dbReference type="Proteomes" id="UP001165044">
    <property type="component" value="Unassembled WGS sequence"/>
</dbReference>
<gene>
    <name evidence="2" type="ORF">GETHED_00940</name>
</gene>
<evidence type="ECO:0000259" key="1">
    <source>
        <dbReference type="Pfam" id="PF12760"/>
    </source>
</evidence>
<comment type="caution">
    <text evidence="2">The sequence shown here is derived from an EMBL/GenBank/DDBJ whole genome shotgun (WGS) entry which is preliminary data.</text>
</comment>
<evidence type="ECO:0000313" key="2">
    <source>
        <dbReference type="EMBL" id="GLH65730.1"/>
    </source>
</evidence>
<sequence length="211" mass="24136">MVNAMLFSLKQFERRFPNDEACQAYLEELRWPQGVGCPGSHCYPTEPPWRPSRGRRLICRKCRAQFSPTSGTLLDGLHTPLKVVFLSAWWLTVGSRLTTIELQRRLGLPHYRVAQSLRLRWRLAMLEDLGMNLSEFGLCGRTGAPGGIEQRFRDAHREAIPGVPTYSTGSKEVFELLLRSALRLKPIKETDLRRFFRGEVVIHREGEPSSS</sequence>
<accession>A0ABQ5PUC9</accession>
<organism evidence="2 3">
    <name type="scientific">Geothrix edaphica</name>
    <dbReference type="NCBI Taxonomy" id="2927976"/>
    <lineage>
        <taxon>Bacteria</taxon>
        <taxon>Pseudomonadati</taxon>
        <taxon>Acidobacteriota</taxon>
        <taxon>Holophagae</taxon>
        <taxon>Holophagales</taxon>
        <taxon>Holophagaceae</taxon>
        <taxon>Geothrix</taxon>
    </lineage>
</organism>